<evidence type="ECO:0000313" key="3">
    <source>
        <dbReference type="Proteomes" id="UP000253741"/>
    </source>
</evidence>
<keyword evidence="1" id="KW-0472">Membrane</keyword>
<keyword evidence="1" id="KW-1133">Transmembrane helix</keyword>
<keyword evidence="1" id="KW-0812">Transmembrane</keyword>
<organism evidence="2 3">
    <name type="scientific">Streptomyces corynorhini</name>
    <dbReference type="NCBI Taxonomy" id="2282652"/>
    <lineage>
        <taxon>Bacteria</taxon>
        <taxon>Bacillati</taxon>
        <taxon>Actinomycetota</taxon>
        <taxon>Actinomycetes</taxon>
        <taxon>Kitasatosporales</taxon>
        <taxon>Streptomycetaceae</taxon>
        <taxon>Streptomyces</taxon>
    </lineage>
</organism>
<dbReference type="EMBL" id="QQNA01000182">
    <property type="protein sequence ID" value="RDG36025.1"/>
    <property type="molecule type" value="Genomic_DNA"/>
</dbReference>
<comment type="caution">
    <text evidence="2">The sequence shown here is derived from an EMBL/GenBank/DDBJ whole genome shotgun (WGS) entry which is preliminary data.</text>
</comment>
<dbReference type="InterPro" id="IPR039708">
    <property type="entry name" value="MT1774/Rv1733c-like"/>
</dbReference>
<dbReference type="Proteomes" id="UP000253741">
    <property type="component" value="Unassembled WGS sequence"/>
</dbReference>
<dbReference type="OrthoDB" id="4325432at2"/>
<feature type="transmembrane region" description="Helical" evidence="1">
    <location>
        <begin position="21"/>
        <end position="44"/>
    </location>
</feature>
<protein>
    <recommendedName>
        <fullName evidence="4">Integral membrane protein</fullName>
    </recommendedName>
</protein>
<dbReference type="PANTHER" id="PTHR42305:SF1">
    <property type="entry name" value="MEMBRANE PROTEIN RV1733C-RELATED"/>
    <property type="match status" value="1"/>
</dbReference>
<sequence>MRTIVGLRRWRHNPLCRRTDLVEAWLALTAAVLIALAAPAVGLLCGRAVDATLRETVRLQHEQRHRTEAEVIALSAERVPLVYDVESPVGQDLGGRVVATWRAPDGSTRTDTLSAPLRDPHPGDTFVFWTDRHGDEAQAPMTATAARAHAVFAGLGSAVPAVVLVECGRRLAVWRLVQRRYERLDRAWARAGPDWGRTGAGS</sequence>
<reference evidence="2 3" key="1">
    <citation type="submission" date="2018-07" db="EMBL/GenBank/DDBJ databases">
        <title>Streptomyces species from bats.</title>
        <authorList>
            <person name="Dunlap C."/>
        </authorList>
    </citation>
    <scope>NUCLEOTIDE SEQUENCE [LARGE SCALE GENOMIC DNA]</scope>
    <source>
        <strain evidence="2 3">AC230</strain>
    </source>
</reference>
<accession>A0A370B9C4</accession>
<evidence type="ECO:0000313" key="2">
    <source>
        <dbReference type="EMBL" id="RDG36025.1"/>
    </source>
</evidence>
<evidence type="ECO:0008006" key="4">
    <source>
        <dbReference type="Google" id="ProtNLM"/>
    </source>
</evidence>
<dbReference type="RefSeq" id="WP_114625592.1">
    <property type="nucleotide sequence ID" value="NZ_QQNA01000182.1"/>
</dbReference>
<dbReference type="PANTHER" id="PTHR42305">
    <property type="entry name" value="MEMBRANE PROTEIN RV1733C-RELATED"/>
    <property type="match status" value="1"/>
</dbReference>
<gene>
    <name evidence="2" type="ORF">DVH02_22270</name>
</gene>
<keyword evidence="3" id="KW-1185">Reference proteome</keyword>
<evidence type="ECO:0000256" key="1">
    <source>
        <dbReference type="SAM" id="Phobius"/>
    </source>
</evidence>
<proteinExistence type="predicted"/>
<dbReference type="AlphaFoldDB" id="A0A370B9C4"/>
<name>A0A370B9C4_9ACTN</name>